<gene>
    <name evidence="1" type="ORF">LCGC14_2743070</name>
</gene>
<accession>A0A0F8ZR41</accession>
<reference evidence="1" key="1">
    <citation type="journal article" date="2015" name="Nature">
        <title>Complex archaea that bridge the gap between prokaryotes and eukaryotes.</title>
        <authorList>
            <person name="Spang A."/>
            <person name="Saw J.H."/>
            <person name="Jorgensen S.L."/>
            <person name="Zaremba-Niedzwiedzka K."/>
            <person name="Martijn J."/>
            <person name="Lind A.E."/>
            <person name="van Eijk R."/>
            <person name="Schleper C."/>
            <person name="Guy L."/>
            <person name="Ettema T.J."/>
        </authorList>
    </citation>
    <scope>NUCLEOTIDE SEQUENCE</scope>
</reference>
<comment type="caution">
    <text evidence="1">The sequence shown here is derived from an EMBL/GenBank/DDBJ whole genome shotgun (WGS) entry which is preliminary data.</text>
</comment>
<dbReference type="AlphaFoldDB" id="A0A0F8ZR41"/>
<protein>
    <submittedName>
        <fullName evidence="1">Uncharacterized protein</fullName>
    </submittedName>
</protein>
<sequence>MATETIRMTEEGFMKLKEYSCSIPTGVTIGKRWRRNVTAFMGGLKPHWVVGEYGAHEDPKKAAILWHDVELC</sequence>
<evidence type="ECO:0000313" key="1">
    <source>
        <dbReference type="EMBL" id="KKK88450.1"/>
    </source>
</evidence>
<organism evidence="1">
    <name type="scientific">marine sediment metagenome</name>
    <dbReference type="NCBI Taxonomy" id="412755"/>
    <lineage>
        <taxon>unclassified sequences</taxon>
        <taxon>metagenomes</taxon>
        <taxon>ecological metagenomes</taxon>
    </lineage>
</organism>
<dbReference type="EMBL" id="LAZR01049947">
    <property type="protein sequence ID" value="KKK88450.1"/>
    <property type="molecule type" value="Genomic_DNA"/>
</dbReference>
<proteinExistence type="predicted"/>
<name>A0A0F8ZR41_9ZZZZ</name>